<name>A0A6J4JNM6_9BACT</name>
<dbReference type="Pfam" id="PF10094">
    <property type="entry name" value="DUF2332"/>
    <property type="match status" value="1"/>
</dbReference>
<dbReference type="EMBL" id="CADCTO010000503">
    <property type="protein sequence ID" value="CAA9283480.1"/>
    <property type="molecule type" value="Genomic_DNA"/>
</dbReference>
<sequence>MASEASGLDALARHFLNFAERHLQAAPLYARLSRCIARDPELLALAAHGRAEPLPLLFLGAVRYLLLRGEDRHPLAASYADAADGVSSTTGGDPCPDFRDFCRRHRDALRDLIATRRVQTNEVRRCTALLPAFARVAERAGGRPLALVEIGASAGLNLLWDRYRYDYGSGHVWGDPASPVVLTCTLRGGGGVPPLPVPFPAIATRVGIDLHPVDVRDPDAALWLRALIWPEHADRADRLDRALHLARQEPPAVVAGDGLALLPAVVSGLPAGVVPCVFHSYTVNQFPPEARERFTAILGDLGRRRDHLFDVSLEWLHTEHPALELAAWENGVETRTPLARCDVHGGWLEWTA</sequence>
<dbReference type="PIRSF" id="PIRSF012608">
    <property type="entry name" value="UCP012608"/>
    <property type="match status" value="1"/>
</dbReference>
<accession>A0A6J4JNM6</accession>
<organism evidence="1">
    <name type="scientific">uncultured Armatimonadetes bacterium</name>
    <dbReference type="NCBI Taxonomy" id="157466"/>
    <lineage>
        <taxon>Bacteria</taxon>
        <taxon>Bacillati</taxon>
        <taxon>Armatimonadota</taxon>
        <taxon>environmental samples</taxon>
    </lineage>
</organism>
<protein>
    <recommendedName>
        <fullName evidence="2">DUF2332 domain-containing protein</fullName>
    </recommendedName>
</protein>
<dbReference type="InterPro" id="IPR011200">
    <property type="entry name" value="UCP012608"/>
</dbReference>
<reference evidence="1" key="1">
    <citation type="submission" date="2020-02" db="EMBL/GenBank/DDBJ databases">
        <authorList>
            <person name="Meier V. D."/>
        </authorList>
    </citation>
    <scope>NUCLEOTIDE SEQUENCE</scope>
    <source>
        <strain evidence="1">AVDCRST_MAG63</strain>
    </source>
</reference>
<dbReference type="AlphaFoldDB" id="A0A6J4JNM6"/>
<evidence type="ECO:0000313" key="1">
    <source>
        <dbReference type="EMBL" id="CAA9283480.1"/>
    </source>
</evidence>
<gene>
    <name evidence="1" type="ORF">AVDCRST_MAG63-3776</name>
</gene>
<evidence type="ECO:0008006" key="2">
    <source>
        <dbReference type="Google" id="ProtNLM"/>
    </source>
</evidence>
<proteinExistence type="predicted"/>